<dbReference type="InterPro" id="IPR011989">
    <property type="entry name" value="ARM-like"/>
</dbReference>
<dbReference type="Pfam" id="PF13484">
    <property type="entry name" value="Fer4_16"/>
    <property type="match status" value="1"/>
</dbReference>
<evidence type="ECO:0000313" key="11">
    <source>
        <dbReference type="Proteomes" id="UP001179280"/>
    </source>
</evidence>
<evidence type="ECO:0000259" key="9">
    <source>
        <dbReference type="PROSITE" id="PS51379"/>
    </source>
</evidence>
<keyword evidence="8" id="KW-0411">Iron-sulfur</keyword>
<evidence type="ECO:0000256" key="5">
    <source>
        <dbReference type="ARBA" id="ARBA00022785"/>
    </source>
</evidence>
<dbReference type="GO" id="GO:0052693">
    <property type="term" value="F:epoxyqueuosine reductase activity"/>
    <property type="evidence" value="ECO:0007669"/>
    <property type="project" value="UniProtKB-EC"/>
</dbReference>
<proteinExistence type="predicted"/>
<keyword evidence="7" id="KW-0408">Iron</keyword>
<dbReference type="PROSITE" id="PS51379">
    <property type="entry name" value="4FE4S_FER_2"/>
    <property type="match status" value="1"/>
</dbReference>
<keyword evidence="1" id="KW-0004">4Fe-4S</keyword>
<evidence type="ECO:0000313" key="10">
    <source>
        <dbReference type="EMBL" id="MBM7837907.1"/>
    </source>
</evidence>
<dbReference type="NCBIfam" id="TIGR00276">
    <property type="entry name" value="tRNA epoxyqueuosine(34) reductase QueG"/>
    <property type="match status" value="1"/>
</dbReference>
<keyword evidence="4" id="KW-0479">Metal-binding</keyword>
<dbReference type="InterPro" id="IPR004453">
    <property type="entry name" value="QueG"/>
</dbReference>
<dbReference type="PROSITE" id="PS00198">
    <property type="entry name" value="4FE4S_FER_1"/>
    <property type="match status" value="1"/>
</dbReference>
<keyword evidence="2" id="KW-0963">Cytoplasm</keyword>
<protein>
    <submittedName>
        <fullName evidence="10">Epoxyqueuosine reductase</fullName>
        <ecNumber evidence="10">1.17.99.6</ecNumber>
    </submittedName>
</protein>
<evidence type="ECO:0000256" key="7">
    <source>
        <dbReference type="ARBA" id="ARBA00023004"/>
    </source>
</evidence>
<name>A0ABS2SQV9_9BACI</name>
<dbReference type="Gene3D" id="1.25.10.10">
    <property type="entry name" value="Leucine-rich Repeat Variant"/>
    <property type="match status" value="1"/>
</dbReference>
<evidence type="ECO:0000256" key="1">
    <source>
        <dbReference type="ARBA" id="ARBA00022485"/>
    </source>
</evidence>
<dbReference type="Pfam" id="PF13646">
    <property type="entry name" value="HEAT_2"/>
    <property type="match status" value="1"/>
</dbReference>
<keyword evidence="11" id="KW-1185">Reference proteome</keyword>
<dbReference type="SUPFAM" id="SSF48371">
    <property type="entry name" value="ARM repeat"/>
    <property type="match status" value="1"/>
</dbReference>
<reference evidence="10" key="1">
    <citation type="submission" date="2021-01" db="EMBL/GenBank/DDBJ databases">
        <title>Genomic Encyclopedia of Type Strains, Phase IV (KMG-IV): sequencing the most valuable type-strain genomes for metagenomic binning, comparative biology and taxonomic classification.</title>
        <authorList>
            <person name="Goeker M."/>
        </authorList>
    </citation>
    <scope>NUCLEOTIDE SEQUENCE</scope>
    <source>
        <strain evidence="10">DSM 21943</strain>
    </source>
</reference>
<dbReference type="SUPFAM" id="SSF54862">
    <property type="entry name" value="4Fe-4S ferredoxins"/>
    <property type="match status" value="1"/>
</dbReference>
<accession>A0ABS2SQV9</accession>
<dbReference type="EMBL" id="JAFBCV010000003">
    <property type="protein sequence ID" value="MBM7837907.1"/>
    <property type="molecule type" value="Genomic_DNA"/>
</dbReference>
<dbReference type="PANTHER" id="PTHR30002">
    <property type="entry name" value="EPOXYQUEUOSINE REDUCTASE"/>
    <property type="match status" value="1"/>
</dbReference>
<keyword evidence="3" id="KW-0819">tRNA processing</keyword>
<keyword evidence="6 10" id="KW-0560">Oxidoreductase</keyword>
<dbReference type="EC" id="1.17.99.6" evidence="10"/>
<dbReference type="InterPro" id="IPR013542">
    <property type="entry name" value="QueG_DUF1730"/>
</dbReference>
<organism evidence="10 11">
    <name type="scientific">Shouchella xiaoxiensis</name>
    <dbReference type="NCBI Taxonomy" id="766895"/>
    <lineage>
        <taxon>Bacteria</taxon>
        <taxon>Bacillati</taxon>
        <taxon>Bacillota</taxon>
        <taxon>Bacilli</taxon>
        <taxon>Bacillales</taxon>
        <taxon>Bacillaceae</taxon>
        <taxon>Shouchella</taxon>
    </lineage>
</organism>
<comment type="caution">
    <text evidence="10">The sequence shown here is derived from an EMBL/GenBank/DDBJ whole genome shotgun (WGS) entry which is preliminary data.</text>
</comment>
<dbReference type="InterPro" id="IPR017896">
    <property type="entry name" value="4Fe4S_Fe-S-bd"/>
</dbReference>
<evidence type="ECO:0000256" key="2">
    <source>
        <dbReference type="ARBA" id="ARBA00022490"/>
    </source>
</evidence>
<dbReference type="RefSeq" id="WP_035418532.1">
    <property type="nucleotide sequence ID" value="NZ_JAFBCV010000003.1"/>
</dbReference>
<dbReference type="Proteomes" id="UP001179280">
    <property type="component" value="Unassembled WGS sequence"/>
</dbReference>
<evidence type="ECO:0000256" key="8">
    <source>
        <dbReference type="ARBA" id="ARBA00023014"/>
    </source>
</evidence>
<evidence type="ECO:0000256" key="4">
    <source>
        <dbReference type="ARBA" id="ARBA00022723"/>
    </source>
</evidence>
<evidence type="ECO:0000256" key="6">
    <source>
        <dbReference type="ARBA" id="ARBA00023002"/>
    </source>
</evidence>
<dbReference type="Pfam" id="PF08331">
    <property type="entry name" value="QueG_DUF1730"/>
    <property type="match status" value="1"/>
</dbReference>
<sequence length="382" mass="42758">MNYAHLKEELIEYSKTIGIDKLGITTADPFLSLKDRLIAQQENNFASGFEHSNIDERVDPRLSVQQARTIISIAVAYPSKLKNPPKSLPGKRRGFFSRSSWGVDYHDVLNERLKKLEAFLEARCGPEAMMRMVDTGALSDRAVAERAGVGWSAKNTFIITEEFGSYVFLGNLITTIPFPVDKPLEDLCGSCTKCIDACPTGAIVEPGVLNAQVCLSYQTQTKGFMADEFRSKIGNHLYGWDTCQLVCPYNKKIPQPAHKEMEPDPEKVKPLLLPLLSLSNKEFKREFGHMAGSWRGKKPIQRNAIIALAHYKDQTALPKLVELMHDDPRPVIRGTAAWAIGKIGDSKKEENELLIAKKREEDQEVLEEIDKGLTLLGFAVEK</sequence>
<dbReference type="InterPro" id="IPR016024">
    <property type="entry name" value="ARM-type_fold"/>
</dbReference>
<evidence type="ECO:0000256" key="3">
    <source>
        <dbReference type="ARBA" id="ARBA00022694"/>
    </source>
</evidence>
<dbReference type="PANTHER" id="PTHR30002:SF4">
    <property type="entry name" value="EPOXYQUEUOSINE REDUCTASE"/>
    <property type="match status" value="1"/>
</dbReference>
<keyword evidence="5" id="KW-0671">Queuosine biosynthesis</keyword>
<dbReference type="InterPro" id="IPR017900">
    <property type="entry name" value="4Fe4S_Fe_S_CS"/>
</dbReference>
<feature type="domain" description="4Fe-4S ferredoxin-type" evidence="9">
    <location>
        <begin position="176"/>
        <end position="208"/>
    </location>
</feature>
<gene>
    <name evidence="10" type="ORF">JOC54_001138</name>
</gene>